<evidence type="ECO:0000256" key="6">
    <source>
        <dbReference type="ARBA" id="ARBA00023012"/>
    </source>
</evidence>
<dbReference type="EC" id="2.7.13.3" evidence="2"/>
<dbReference type="CDD" id="cd00082">
    <property type="entry name" value="HisKA"/>
    <property type="match status" value="1"/>
</dbReference>
<evidence type="ECO:0000256" key="2">
    <source>
        <dbReference type="ARBA" id="ARBA00012438"/>
    </source>
</evidence>
<gene>
    <name evidence="8" type="ORF">DDZ13_08580</name>
</gene>
<keyword evidence="5" id="KW-0418">Kinase</keyword>
<dbReference type="InterPro" id="IPR013655">
    <property type="entry name" value="PAS_fold_3"/>
</dbReference>
<dbReference type="InterPro" id="IPR003594">
    <property type="entry name" value="HATPase_dom"/>
</dbReference>
<evidence type="ECO:0000313" key="8">
    <source>
        <dbReference type="EMBL" id="PXA04084.1"/>
    </source>
</evidence>
<dbReference type="InterPro" id="IPR036890">
    <property type="entry name" value="HATPase_C_sf"/>
</dbReference>
<dbReference type="InterPro" id="IPR003661">
    <property type="entry name" value="HisK_dim/P_dom"/>
</dbReference>
<proteinExistence type="predicted"/>
<dbReference type="InterPro" id="IPR000014">
    <property type="entry name" value="PAS"/>
</dbReference>
<dbReference type="NCBIfam" id="TIGR00229">
    <property type="entry name" value="sensory_box"/>
    <property type="match status" value="1"/>
</dbReference>
<dbReference type="PRINTS" id="PR00344">
    <property type="entry name" value="BCTRLSENSOR"/>
</dbReference>
<name>A0A317ZEY3_9BACT</name>
<feature type="domain" description="Histidine kinase" evidence="7">
    <location>
        <begin position="153"/>
        <end position="378"/>
    </location>
</feature>
<dbReference type="InterPro" id="IPR004358">
    <property type="entry name" value="Sig_transdc_His_kin-like_C"/>
</dbReference>
<sequence>MHHLMMRHTPDKLGQYSSTAVISWAFNWTEQRFITISEKVADILDYPAERWHEAGFWRSIIHPEDREAVMKFCTEQTEQRVEHELYYRIYCADGSIAWIQHIVALSATDEAGQLISRGVFIDASPQMEREANLRTAKEEAEAADRAKTDFLGMVSHDLRTPLNPILGFTSLLEQGDLSEEQREYVQAIQSGAERQLNLIDKLLEFTRLERGSISADHRSFAPILICQQLLREIDQLNTGNQLKLLPYTKDGYGPVDAGHIIKTDLGMLQQILSNLLTNAAKYTERGKIQLYLGSKYDHEKCWFYFAVEDTGLGIPDDKKESLFDAFSRVDSSYSSAHEGMGLGLSIVKRLVDLLGGEIGFSSHFGRGSRFYFSIPSQEVVTSGSLEKSLIQTAFHQSQQKVN</sequence>
<dbReference type="Pfam" id="PF00512">
    <property type="entry name" value="HisKA"/>
    <property type="match status" value="1"/>
</dbReference>
<keyword evidence="4" id="KW-0808">Transferase</keyword>
<dbReference type="Pfam" id="PF08447">
    <property type="entry name" value="PAS_3"/>
    <property type="match status" value="1"/>
</dbReference>
<dbReference type="SMART" id="SM00388">
    <property type="entry name" value="HisKA"/>
    <property type="match status" value="1"/>
</dbReference>
<dbReference type="AlphaFoldDB" id="A0A317ZEY3"/>
<dbReference type="Gene3D" id="3.30.450.20">
    <property type="entry name" value="PAS domain"/>
    <property type="match status" value="1"/>
</dbReference>
<keyword evidence="3" id="KW-0597">Phosphoprotein</keyword>
<accession>A0A317ZEY3</accession>
<dbReference type="Pfam" id="PF02518">
    <property type="entry name" value="HATPase_c"/>
    <property type="match status" value="1"/>
</dbReference>
<dbReference type="SUPFAM" id="SSF55874">
    <property type="entry name" value="ATPase domain of HSP90 chaperone/DNA topoisomerase II/histidine kinase"/>
    <property type="match status" value="1"/>
</dbReference>
<comment type="caution">
    <text evidence="8">The sequence shown here is derived from an EMBL/GenBank/DDBJ whole genome shotgun (WGS) entry which is preliminary data.</text>
</comment>
<keyword evidence="9" id="KW-1185">Reference proteome</keyword>
<dbReference type="PANTHER" id="PTHR43711">
    <property type="entry name" value="TWO-COMPONENT HISTIDINE KINASE"/>
    <property type="match status" value="1"/>
</dbReference>
<evidence type="ECO:0000259" key="7">
    <source>
        <dbReference type="PROSITE" id="PS50109"/>
    </source>
</evidence>
<dbReference type="CDD" id="cd00130">
    <property type="entry name" value="PAS"/>
    <property type="match status" value="1"/>
</dbReference>
<dbReference type="Proteomes" id="UP000247099">
    <property type="component" value="Unassembled WGS sequence"/>
</dbReference>
<evidence type="ECO:0000313" key="9">
    <source>
        <dbReference type="Proteomes" id="UP000247099"/>
    </source>
</evidence>
<keyword evidence="6" id="KW-0902">Two-component regulatory system</keyword>
<reference evidence="8 9" key="1">
    <citation type="submission" date="2018-05" db="EMBL/GenBank/DDBJ databases">
        <title>Coraliomargarita sinensis sp. nov., isolated from a marine solar saltern.</title>
        <authorList>
            <person name="Zhou L.Y."/>
        </authorList>
    </citation>
    <scope>NUCLEOTIDE SEQUENCE [LARGE SCALE GENOMIC DNA]</scope>
    <source>
        <strain evidence="8 9">WN38</strain>
    </source>
</reference>
<dbReference type="Gene3D" id="1.10.287.130">
    <property type="match status" value="1"/>
</dbReference>
<evidence type="ECO:0000256" key="3">
    <source>
        <dbReference type="ARBA" id="ARBA00022553"/>
    </source>
</evidence>
<dbReference type="SMART" id="SM00387">
    <property type="entry name" value="HATPase_c"/>
    <property type="match status" value="1"/>
</dbReference>
<dbReference type="CDD" id="cd16922">
    <property type="entry name" value="HATPase_EvgS-ArcB-TorS-like"/>
    <property type="match status" value="1"/>
</dbReference>
<dbReference type="Gene3D" id="3.30.565.10">
    <property type="entry name" value="Histidine kinase-like ATPase, C-terminal domain"/>
    <property type="match status" value="1"/>
</dbReference>
<dbReference type="SUPFAM" id="SSF55785">
    <property type="entry name" value="PYP-like sensor domain (PAS domain)"/>
    <property type="match status" value="1"/>
</dbReference>
<comment type="catalytic activity">
    <reaction evidence="1">
        <text>ATP + protein L-histidine = ADP + protein N-phospho-L-histidine.</text>
        <dbReference type="EC" id="2.7.13.3"/>
    </reaction>
</comment>
<dbReference type="InterPro" id="IPR050736">
    <property type="entry name" value="Sensor_HK_Regulatory"/>
</dbReference>
<dbReference type="GO" id="GO:0000155">
    <property type="term" value="F:phosphorelay sensor kinase activity"/>
    <property type="evidence" value="ECO:0007669"/>
    <property type="project" value="InterPro"/>
</dbReference>
<dbReference type="InterPro" id="IPR036097">
    <property type="entry name" value="HisK_dim/P_sf"/>
</dbReference>
<dbReference type="PANTHER" id="PTHR43711:SF29">
    <property type="entry name" value="HISTIDINE KINASE"/>
    <property type="match status" value="1"/>
</dbReference>
<dbReference type="SUPFAM" id="SSF47384">
    <property type="entry name" value="Homodimeric domain of signal transducing histidine kinase"/>
    <property type="match status" value="1"/>
</dbReference>
<evidence type="ECO:0000256" key="5">
    <source>
        <dbReference type="ARBA" id="ARBA00022777"/>
    </source>
</evidence>
<protein>
    <recommendedName>
        <fullName evidence="2">histidine kinase</fullName>
        <ecNumber evidence="2">2.7.13.3</ecNumber>
    </recommendedName>
</protein>
<dbReference type="PROSITE" id="PS50109">
    <property type="entry name" value="HIS_KIN"/>
    <property type="match status" value="1"/>
</dbReference>
<evidence type="ECO:0000256" key="4">
    <source>
        <dbReference type="ARBA" id="ARBA00022679"/>
    </source>
</evidence>
<dbReference type="InterPro" id="IPR005467">
    <property type="entry name" value="His_kinase_dom"/>
</dbReference>
<dbReference type="InParanoid" id="A0A317ZEY3"/>
<evidence type="ECO:0000256" key="1">
    <source>
        <dbReference type="ARBA" id="ARBA00000085"/>
    </source>
</evidence>
<dbReference type="EMBL" id="QHJQ01000005">
    <property type="protein sequence ID" value="PXA04084.1"/>
    <property type="molecule type" value="Genomic_DNA"/>
</dbReference>
<organism evidence="8 9">
    <name type="scientific">Coraliomargarita sinensis</name>
    <dbReference type="NCBI Taxonomy" id="2174842"/>
    <lineage>
        <taxon>Bacteria</taxon>
        <taxon>Pseudomonadati</taxon>
        <taxon>Verrucomicrobiota</taxon>
        <taxon>Opitutia</taxon>
        <taxon>Puniceicoccales</taxon>
        <taxon>Coraliomargaritaceae</taxon>
        <taxon>Coraliomargarita</taxon>
    </lineage>
</organism>
<dbReference type="InterPro" id="IPR035965">
    <property type="entry name" value="PAS-like_dom_sf"/>
</dbReference>